<accession>A0A7C4M087</accession>
<reference evidence="1" key="1">
    <citation type="journal article" date="2020" name="mSystems">
        <title>Genome- and Community-Level Interaction Insights into Carbon Utilization and Element Cycling Functions of Hydrothermarchaeota in Hydrothermal Sediment.</title>
        <authorList>
            <person name="Zhou Z."/>
            <person name="Liu Y."/>
            <person name="Xu W."/>
            <person name="Pan J."/>
            <person name="Luo Z.H."/>
            <person name="Li M."/>
        </authorList>
    </citation>
    <scope>NUCLEOTIDE SEQUENCE [LARGE SCALE GENOMIC DNA]</scope>
    <source>
        <strain evidence="1">SpSt-579</strain>
    </source>
</reference>
<comment type="caution">
    <text evidence="1">The sequence shown here is derived from an EMBL/GenBank/DDBJ whole genome shotgun (WGS) entry which is preliminary data.</text>
</comment>
<evidence type="ECO:0000313" key="1">
    <source>
        <dbReference type="EMBL" id="HGT71277.1"/>
    </source>
</evidence>
<organism evidence="1">
    <name type="scientific">candidate division CPR3 bacterium</name>
    <dbReference type="NCBI Taxonomy" id="2268181"/>
    <lineage>
        <taxon>Bacteria</taxon>
        <taxon>Bacteria division CPR3</taxon>
    </lineage>
</organism>
<dbReference type="EMBL" id="DSYQ01000016">
    <property type="protein sequence ID" value="HGT71277.1"/>
    <property type="molecule type" value="Genomic_DNA"/>
</dbReference>
<proteinExistence type="predicted"/>
<name>A0A7C4M087_UNCC3</name>
<gene>
    <name evidence="1" type="ORF">ENT43_03395</name>
</gene>
<protein>
    <submittedName>
        <fullName evidence="1">Uncharacterized protein</fullName>
    </submittedName>
</protein>
<sequence length="132" mass="14915">MKAKYPNIESLKKDLEKMFLKILNDSSLIRLYLASSNGQSIDIDRDFTKAFMKESPPKKVIVHKHGDKGAAHECDIFGSDVSFKDVICLGAVPMKVLDELESKKITFQNGRCRIEKRFAIHSVPYIVAVPCK</sequence>
<dbReference type="AlphaFoldDB" id="A0A7C4M087"/>